<proteinExistence type="inferred from homology"/>
<comment type="caution">
    <text evidence="4">The sequence shown here is derived from an EMBL/GenBank/DDBJ whole genome shotgun (WGS) entry which is preliminary data.</text>
</comment>
<keyword evidence="5" id="KW-1185">Reference proteome</keyword>
<dbReference type="EC" id="1.1.1.47" evidence="4"/>
<keyword evidence="2 4" id="KW-0560">Oxidoreductase</keyword>
<dbReference type="SMART" id="SM00822">
    <property type="entry name" value="PKS_KR"/>
    <property type="match status" value="1"/>
</dbReference>
<dbReference type="SUPFAM" id="SSF51735">
    <property type="entry name" value="NAD(P)-binding Rossmann-fold domains"/>
    <property type="match status" value="1"/>
</dbReference>
<dbReference type="InterPro" id="IPR020904">
    <property type="entry name" value="Sc_DH/Rdtase_CS"/>
</dbReference>
<evidence type="ECO:0000256" key="2">
    <source>
        <dbReference type="ARBA" id="ARBA00023002"/>
    </source>
</evidence>
<evidence type="ECO:0000259" key="3">
    <source>
        <dbReference type="SMART" id="SM00822"/>
    </source>
</evidence>
<dbReference type="OrthoDB" id="7500984at2"/>
<evidence type="ECO:0000256" key="1">
    <source>
        <dbReference type="ARBA" id="ARBA00006484"/>
    </source>
</evidence>
<dbReference type="InterPro" id="IPR002347">
    <property type="entry name" value="SDR_fam"/>
</dbReference>
<dbReference type="AlphaFoldDB" id="A0A845ATC2"/>
<protein>
    <submittedName>
        <fullName evidence="4">Glucose 1-dehydrogenase</fullName>
        <ecNumber evidence="4">1.1.1.47</ecNumber>
    </submittedName>
</protein>
<reference evidence="4 5" key="1">
    <citation type="submission" date="2019-12" db="EMBL/GenBank/DDBJ databases">
        <title>Genomic-based taxomic classification of the family Erythrobacteraceae.</title>
        <authorList>
            <person name="Xu L."/>
        </authorList>
    </citation>
    <scope>NUCLEOTIDE SEQUENCE [LARGE SCALE GENOMIC DNA]</scope>
    <source>
        <strain evidence="4 5">JCM 16677</strain>
    </source>
</reference>
<accession>A0A845ATC2</accession>
<sequence>MTMPELFDLSGKVAVVTGAGRGIGRGIAQTLAEAGADVVCAARRENEIEETASLINASNTGGRAIAQRTDVTSETDMEALAQRAVDEFGRLDYWINNAGGSPVSAPLVDLDEEEWHRTLSVNLTSIFYGVRAAAKHMGEGSAIVNTSSLAGQDPFPGSGHYSAAKAGVNMLTKTLAHEMGPKTRVNAILPGFVPTETVKIALDMKDEDFPELEKQLNLPAGRLGTPEDIGALALFLVAPASGWLTGQCIRIAGTP</sequence>
<dbReference type="InterPro" id="IPR057326">
    <property type="entry name" value="KR_dom"/>
</dbReference>
<dbReference type="GO" id="GO:0047936">
    <property type="term" value="F:glucose 1-dehydrogenase [NAD(P)+] activity"/>
    <property type="evidence" value="ECO:0007669"/>
    <property type="project" value="UniProtKB-EC"/>
</dbReference>
<dbReference type="Pfam" id="PF13561">
    <property type="entry name" value="adh_short_C2"/>
    <property type="match status" value="1"/>
</dbReference>
<dbReference type="NCBIfam" id="NF005559">
    <property type="entry name" value="PRK07231.1"/>
    <property type="match status" value="1"/>
</dbReference>
<name>A0A845ATC2_9SPHN</name>
<evidence type="ECO:0000313" key="5">
    <source>
        <dbReference type="Proteomes" id="UP000446786"/>
    </source>
</evidence>
<dbReference type="EMBL" id="WTYE01000001">
    <property type="protein sequence ID" value="MXP32383.1"/>
    <property type="molecule type" value="Genomic_DNA"/>
</dbReference>
<dbReference type="Proteomes" id="UP000446786">
    <property type="component" value="Unassembled WGS sequence"/>
</dbReference>
<gene>
    <name evidence="4" type="ORF">GRI94_11195</name>
</gene>
<dbReference type="InterPro" id="IPR036291">
    <property type="entry name" value="NAD(P)-bd_dom_sf"/>
</dbReference>
<evidence type="ECO:0000313" key="4">
    <source>
        <dbReference type="EMBL" id="MXP32383.1"/>
    </source>
</evidence>
<dbReference type="Gene3D" id="3.40.50.720">
    <property type="entry name" value="NAD(P)-binding Rossmann-like Domain"/>
    <property type="match status" value="1"/>
</dbReference>
<dbReference type="PANTHER" id="PTHR42760:SF133">
    <property type="entry name" value="3-OXOACYL-[ACYL-CARRIER-PROTEIN] REDUCTASE"/>
    <property type="match status" value="1"/>
</dbReference>
<comment type="similarity">
    <text evidence="1">Belongs to the short-chain dehydrogenases/reductases (SDR) family.</text>
</comment>
<dbReference type="PANTHER" id="PTHR42760">
    <property type="entry name" value="SHORT-CHAIN DEHYDROGENASES/REDUCTASES FAMILY MEMBER"/>
    <property type="match status" value="1"/>
</dbReference>
<organism evidence="4 5">
    <name type="scientific">Parerythrobacter jejuensis</name>
    <dbReference type="NCBI Taxonomy" id="795812"/>
    <lineage>
        <taxon>Bacteria</taxon>
        <taxon>Pseudomonadati</taxon>
        <taxon>Pseudomonadota</taxon>
        <taxon>Alphaproteobacteria</taxon>
        <taxon>Sphingomonadales</taxon>
        <taxon>Erythrobacteraceae</taxon>
        <taxon>Parerythrobacter</taxon>
    </lineage>
</organism>
<dbReference type="PRINTS" id="PR00081">
    <property type="entry name" value="GDHRDH"/>
</dbReference>
<dbReference type="PRINTS" id="PR00080">
    <property type="entry name" value="SDRFAMILY"/>
</dbReference>
<dbReference type="PROSITE" id="PS00061">
    <property type="entry name" value="ADH_SHORT"/>
    <property type="match status" value="1"/>
</dbReference>
<feature type="domain" description="Ketoreductase" evidence="3">
    <location>
        <begin position="12"/>
        <end position="195"/>
    </location>
</feature>
<dbReference type="FunFam" id="3.40.50.720:FF:000084">
    <property type="entry name" value="Short-chain dehydrogenase reductase"/>
    <property type="match status" value="1"/>
</dbReference>
<dbReference type="CDD" id="cd05233">
    <property type="entry name" value="SDR_c"/>
    <property type="match status" value="1"/>
</dbReference>